<comment type="caution">
    <text evidence="18">The sequence shown here is derived from an EMBL/GenBank/DDBJ whole genome shotgun (WGS) entry which is preliminary data.</text>
</comment>
<feature type="domain" description="RING-type" evidence="17">
    <location>
        <begin position="92"/>
        <end position="134"/>
    </location>
</feature>
<evidence type="ECO:0000256" key="6">
    <source>
        <dbReference type="ARBA" id="ARBA00022692"/>
    </source>
</evidence>
<name>A0ABD1HFG4_SALDI</name>
<dbReference type="FunFam" id="3.30.40.10:FF:000231">
    <property type="entry name" value="RING-H2 finger protein ATL46"/>
    <property type="match status" value="1"/>
</dbReference>
<comment type="pathway">
    <text evidence="3">Protein modification; protein ubiquitination.</text>
</comment>
<sequence length="348" mass="38208">MGLEIKENRISPSLLLTIIIVAVIFFISGLLHLLARFLLRRNSDESESSTALEGQLQQLFHLHDSGLDQSFIDTLPVFNYKAIIGLKDPFDCAVCLSEFEVEDTLRLLPKCSHAFHVDCIDTWLLSHSTCPICRASLEQEFSFCCSPVVRVLESENSAEIDLERQVDDGEKSGENGERVVPVKLGKFWKVDGGGGEGGAEARRCFSMGSFSYVMKENSSLKVAISSHVNKRDLKRRGLGHRRMAMSECGCDSRREFNGFDAFKVVGAQSGGNGDDSSFGLMSKRESFSLSKIWLTDKGGDTAVENTRRAFSFRLPTHRSAAVEGGADAKNGGGGGGVDFDEEIGMQRD</sequence>
<keyword evidence="6 16" id="KW-0812">Transmembrane</keyword>
<keyword evidence="12 16" id="KW-0472">Membrane</keyword>
<dbReference type="PROSITE" id="PS50089">
    <property type="entry name" value="ZF_RING_2"/>
    <property type="match status" value="1"/>
</dbReference>
<evidence type="ECO:0000313" key="19">
    <source>
        <dbReference type="Proteomes" id="UP001567538"/>
    </source>
</evidence>
<evidence type="ECO:0000259" key="17">
    <source>
        <dbReference type="PROSITE" id="PS50089"/>
    </source>
</evidence>
<evidence type="ECO:0000256" key="12">
    <source>
        <dbReference type="ARBA" id="ARBA00023136"/>
    </source>
</evidence>
<evidence type="ECO:0000256" key="16">
    <source>
        <dbReference type="SAM" id="Phobius"/>
    </source>
</evidence>
<keyword evidence="8 14" id="KW-0863">Zinc-finger</keyword>
<evidence type="ECO:0000313" key="18">
    <source>
        <dbReference type="EMBL" id="KAL1553824.1"/>
    </source>
</evidence>
<evidence type="ECO:0000256" key="3">
    <source>
        <dbReference type="ARBA" id="ARBA00004906"/>
    </source>
</evidence>
<proteinExistence type="inferred from homology"/>
<dbReference type="EMBL" id="JBEAFC010000006">
    <property type="protein sequence ID" value="KAL1553824.1"/>
    <property type="molecule type" value="Genomic_DNA"/>
</dbReference>
<dbReference type="InterPro" id="IPR001841">
    <property type="entry name" value="Znf_RING"/>
</dbReference>
<evidence type="ECO:0000256" key="5">
    <source>
        <dbReference type="ARBA" id="ARBA00022679"/>
    </source>
</evidence>
<keyword evidence="11 16" id="KW-1133">Transmembrane helix</keyword>
<feature type="compositionally biased region" description="Acidic residues" evidence="15">
    <location>
        <begin position="338"/>
        <end position="348"/>
    </location>
</feature>
<evidence type="ECO:0000256" key="14">
    <source>
        <dbReference type="PROSITE-ProRule" id="PRU00175"/>
    </source>
</evidence>
<dbReference type="CDD" id="cd16461">
    <property type="entry name" value="RING-H2_EL5-like"/>
    <property type="match status" value="1"/>
</dbReference>
<evidence type="ECO:0000256" key="9">
    <source>
        <dbReference type="ARBA" id="ARBA00022786"/>
    </source>
</evidence>
<dbReference type="GO" id="GO:0016020">
    <property type="term" value="C:membrane"/>
    <property type="evidence" value="ECO:0007669"/>
    <property type="project" value="UniProtKB-SubCell"/>
</dbReference>
<reference evidence="18 19" key="1">
    <citation type="submission" date="2024-06" db="EMBL/GenBank/DDBJ databases">
        <title>A chromosome level genome sequence of Diviner's sage (Salvia divinorum).</title>
        <authorList>
            <person name="Ford S.A."/>
            <person name="Ro D.-K."/>
            <person name="Ness R.W."/>
            <person name="Phillips M.A."/>
        </authorList>
    </citation>
    <scope>NUCLEOTIDE SEQUENCE [LARGE SCALE GENOMIC DNA]</scope>
    <source>
        <strain evidence="18">SAF-2024a</strain>
        <tissue evidence="18">Leaf</tissue>
    </source>
</reference>
<evidence type="ECO:0000256" key="7">
    <source>
        <dbReference type="ARBA" id="ARBA00022723"/>
    </source>
</evidence>
<keyword evidence="5 18" id="KW-0808">Transferase</keyword>
<comment type="similarity">
    <text evidence="13">Belongs to the RING-type zinc finger family. ATL subfamily.</text>
</comment>
<dbReference type="Pfam" id="PF13639">
    <property type="entry name" value="zf-RING_2"/>
    <property type="match status" value="1"/>
</dbReference>
<dbReference type="Proteomes" id="UP001567538">
    <property type="component" value="Unassembled WGS sequence"/>
</dbReference>
<dbReference type="SMART" id="SM00184">
    <property type="entry name" value="RING"/>
    <property type="match status" value="1"/>
</dbReference>
<keyword evidence="18" id="KW-0012">Acyltransferase</keyword>
<evidence type="ECO:0000256" key="11">
    <source>
        <dbReference type="ARBA" id="ARBA00022989"/>
    </source>
</evidence>
<keyword evidence="10" id="KW-0862">Zinc</keyword>
<comment type="catalytic activity">
    <reaction evidence="1">
        <text>S-ubiquitinyl-[E2 ubiquitin-conjugating enzyme]-L-cysteine + [acceptor protein]-L-lysine = [E2 ubiquitin-conjugating enzyme]-L-cysteine + N(6)-ubiquitinyl-[acceptor protein]-L-lysine.</text>
        <dbReference type="EC" id="2.3.2.27"/>
    </reaction>
</comment>
<evidence type="ECO:0000256" key="13">
    <source>
        <dbReference type="ARBA" id="ARBA00024209"/>
    </source>
</evidence>
<dbReference type="SUPFAM" id="SSF57850">
    <property type="entry name" value="RING/U-box"/>
    <property type="match status" value="1"/>
</dbReference>
<keyword evidence="9" id="KW-0833">Ubl conjugation pathway</keyword>
<keyword evidence="19" id="KW-1185">Reference proteome</keyword>
<dbReference type="GO" id="GO:0008270">
    <property type="term" value="F:zinc ion binding"/>
    <property type="evidence" value="ECO:0007669"/>
    <property type="project" value="UniProtKB-KW"/>
</dbReference>
<dbReference type="EC" id="2.3.2.27" evidence="4"/>
<keyword evidence="7" id="KW-0479">Metal-binding</keyword>
<dbReference type="Gene3D" id="3.30.40.10">
    <property type="entry name" value="Zinc/RING finger domain, C3HC4 (zinc finger)"/>
    <property type="match status" value="1"/>
</dbReference>
<comment type="subcellular location">
    <subcellularLocation>
        <location evidence="2">Membrane</location>
        <topology evidence="2">Single-pass membrane protein</topology>
    </subcellularLocation>
</comment>
<dbReference type="PANTHER" id="PTHR45768:SF10">
    <property type="entry name" value="RING-H2 FINGER PROTEIN ATL13-RELATED"/>
    <property type="match status" value="1"/>
</dbReference>
<evidence type="ECO:0000256" key="10">
    <source>
        <dbReference type="ARBA" id="ARBA00022833"/>
    </source>
</evidence>
<dbReference type="GO" id="GO:0061630">
    <property type="term" value="F:ubiquitin protein ligase activity"/>
    <property type="evidence" value="ECO:0007669"/>
    <property type="project" value="UniProtKB-EC"/>
</dbReference>
<feature type="transmembrane region" description="Helical" evidence="16">
    <location>
        <begin position="14"/>
        <end position="39"/>
    </location>
</feature>
<evidence type="ECO:0000256" key="4">
    <source>
        <dbReference type="ARBA" id="ARBA00012483"/>
    </source>
</evidence>
<evidence type="ECO:0000256" key="2">
    <source>
        <dbReference type="ARBA" id="ARBA00004167"/>
    </source>
</evidence>
<gene>
    <name evidence="18" type="ORF">AAHA92_14450</name>
</gene>
<accession>A0ABD1HFG4</accession>
<evidence type="ECO:0000256" key="8">
    <source>
        <dbReference type="ARBA" id="ARBA00022771"/>
    </source>
</evidence>
<dbReference type="AlphaFoldDB" id="A0ABD1HFG4"/>
<evidence type="ECO:0000256" key="1">
    <source>
        <dbReference type="ARBA" id="ARBA00000900"/>
    </source>
</evidence>
<protein>
    <recommendedName>
        <fullName evidence="4">RING-type E3 ubiquitin transferase</fullName>
        <ecNumber evidence="4">2.3.2.27</ecNumber>
    </recommendedName>
</protein>
<dbReference type="InterPro" id="IPR013083">
    <property type="entry name" value="Znf_RING/FYVE/PHD"/>
</dbReference>
<feature type="region of interest" description="Disordered" evidence="15">
    <location>
        <begin position="321"/>
        <end position="348"/>
    </location>
</feature>
<organism evidence="18 19">
    <name type="scientific">Salvia divinorum</name>
    <name type="common">Maria pastora</name>
    <name type="synonym">Diviner's sage</name>
    <dbReference type="NCBI Taxonomy" id="28513"/>
    <lineage>
        <taxon>Eukaryota</taxon>
        <taxon>Viridiplantae</taxon>
        <taxon>Streptophyta</taxon>
        <taxon>Embryophyta</taxon>
        <taxon>Tracheophyta</taxon>
        <taxon>Spermatophyta</taxon>
        <taxon>Magnoliopsida</taxon>
        <taxon>eudicotyledons</taxon>
        <taxon>Gunneridae</taxon>
        <taxon>Pentapetalae</taxon>
        <taxon>asterids</taxon>
        <taxon>lamiids</taxon>
        <taxon>Lamiales</taxon>
        <taxon>Lamiaceae</taxon>
        <taxon>Nepetoideae</taxon>
        <taxon>Mentheae</taxon>
        <taxon>Salviinae</taxon>
        <taxon>Salvia</taxon>
        <taxon>Salvia subgen. Calosphace</taxon>
    </lineage>
</organism>
<evidence type="ECO:0000256" key="15">
    <source>
        <dbReference type="SAM" id="MobiDB-lite"/>
    </source>
</evidence>
<dbReference type="PANTHER" id="PTHR45768">
    <property type="entry name" value="E3 UBIQUITIN-PROTEIN LIGASE RNF13-LIKE"/>
    <property type="match status" value="1"/>
</dbReference>